<comment type="similarity">
    <text evidence="2 8">Belongs to the 4-toluene sulfonate uptake permease (TSUP) (TC 2.A.102) family.</text>
</comment>
<feature type="transmembrane region" description="Helical" evidence="8">
    <location>
        <begin position="241"/>
        <end position="260"/>
    </location>
</feature>
<evidence type="ECO:0000256" key="9">
    <source>
        <dbReference type="SAM" id="MobiDB-lite"/>
    </source>
</evidence>
<dbReference type="PANTHER" id="PTHR30269:SF0">
    <property type="entry name" value="MEMBRANE TRANSPORTER PROTEIN YFCA-RELATED"/>
    <property type="match status" value="1"/>
</dbReference>
<evidence type="ECO:0000256" key="2">
    <source>
        <dbReference type="ARBA" id="ARBA00009142"/>
    </source>
</evidence>
<feature type="transmembrane region" description="Helical" evidence="8">
    <location>
        <begin position="143"/>
        <end position="161"/>
    </location>
</feature>
<feature type="transmembrane region" description="Helical" evidence="8">
    <location>
        <begin position="216"/>
        <end position="235"/>
    </location>
</feature>
<protein>
    <recommendedName>
        <fullName evidence="8">Probable membrane transporter protein</fullName>
    </recommendedName>
</protein>
<evidence type="ECO:0000256" key="7">
    <source>
        <dbReference type="ARBA" id="ARBA00023136"/>
    </source>
</evidence>
<gene>
    <name evidence="10" type="ORF">CSW64_14240</name>
</gene>
<evidence type="ECO:0000256" key="5">
    <source>
        <dbReference type="ARBA" id="ARBA00022692"/>
    </source>
</evidence>
<comment type="subcellular location">
    <subcellularLocation>
        <location evidence="1 8">Cell membrane</location>
        <topology evidence="1 8">Multi-pass membrane protein</topology>
    </subcellularLocation>
</comment>
<keyword evidence="7 8" id="KW-0472">Membrane</keyword>
<dbReference type="InterPro" id="IPR002781">
    <property type="entry name" value="TM_pro_TauE-like"/>
</dbReference>
<dbReference type="InterPro" id="IPR052017">
    <property type="entry name" value="TSUP"/>
</dbReference>
<evidence type="ECO:0000256" key="4">
    <source>
        <dbReference type="ARBA" id="ARBA00022475"/>
    </source>
</evidence>
<evidence type="ECO:0000256" key="3">
    <source>
        <dbReference type="ARBA" id="ARBA00022448"/>
    </source>
</evidence>
<dbReference type="AlphaFoldDB" id="A0A2D2AZQ3"/>
<dbReference type="GO" id="GO:0005886">
    <property type="term" value="C:plasma membrane"/>
    <property type="evidence" value="ECO:0007669"/>
    <property type="project" value="UniProtKB-SubCell"/>
</dbReference>
<feature type="transmembrane region" description="Helical" evidence="8">
    <location>
        <begin position="327"/>
        <end position="353"/>
    </location>
</feature>
<dbReference type="OrthoDB" id="554695at2"/>
<sequence>MVLPRRCAGGCPRRRRRRPARGRRGSPDAQRPDRSGRRADELSDRDLLGVGRRRRRRLRSSPQSRSLRPRKGRLRTSHDLRALRLEPHPARDLALGRLSGRAGGRTPLEGDPPPAPRRRTVSPRRIGRHASPAPIRKTAVADLAPHVIALLCLAALVAGFVDAIAGGGGLITVPALIAAGIPPVSAIATNKIQSSVGTASATWSFWRAGMIDFRRLRWPLAATLIGAGLGAAAVTLVDTQWLLILLPVMLVAIALYFLLGPKATDQDSYARIGPFAYGFVAGGIGFYDGFFGPGAGSFYALSLVMLLGMGLTRATAHTKALNLTSNLVSVAVLAAGGHVLWLLGACMAVGQFIGGRLGARAALRFGPRLIRPLLVVISLGMVAKLLSDPTNPLRVMIAGWLA</sequence>
<name>A0A2D2AZQ3_9CAUL</name>
<dbReference type="PANTHER" id="PTHR30269">
    <property type="entry name" value="TRANSMEMBRANE PROTEIN YFCA"/>
    <property type="match status" value="1"/>
</dbReference>
<feature type="transmembrane region" description="Helical" evidence="8">
    <location>
        <begin position="296"/>
        <end position="315"/>
    </location>
</feature>
<feature type="compositionally biased region" description="Basic residues" evidence="9">
    <location>
        <begin position="12"/>
        <end position="24"/>
    </location>
</feature>
<feature type="compositionally biased region" description="Basic residues" evidence="9">
    <location>
        <begin position="116"/>
        <end position="125"/>
    </location>
</feature>
<keyword evidence="3" id="KW-0813">Transport</keyword>
<feature type="compositionally biased region" description="Basic and acidic residues" evidence="9">
    <location>
        <begin position="30"/>
        <end position="47"/>
    </location>
</feature>
<dbReference type="Pfam" id="PF01925">
    <property type="entry name" value="TauE"/>
    <property type="match status" value="1"/>
</dbReference>
<feature type="compositionally biased region" description="Basic and acidic residues" evidence="9">
    <location>
        <begin position="76"/>
        <end position="91"/>
    </location>
</feature>
<dbReference type="EMBL" id="CP024201">
    <property type="protein sequence ID" value="ATQ43486.1"/>
    <property type="molecule type" value="Genomic_DNA"/>
</dbReference>
<evidence type="ECO:0000256" key="1">
    <source>
        <dbReference type="ARBA" id="ARBA00004651"/>
    </source>
</evidence>
<evidence type="ECO:0000256" key="8">
    <source>
        <dbReference type="RuleBase" id="RU363041"/>
    </source>
</evidence>
<evidence type="ECO:0000313" key="10">
    <source>
        <dbReference type="EMBL" id="ATQ43486.1"/>
    </source>
</evidence>
<feature type="transmembrane region" description="Helical" evidence="8">
    <location>
        <begin position="167"/>
        <end position="188"/>
    </location>
</feature>
<dbReference type="Proteomes" id="UP000228945">
    <property type="component" value="Chromosome"/>
</dbReference>
<proteinExistence type="inferred from homology"/>
<keyword evidence="4 8" id="KW-1003">Cell membrane</keyword>
<feature type="region of interest" description="Disordered" evidence="9">
    <location>
        <begin position="1"/>
        <end position="125"/>
    </location>
</feature>
<feature type="transmembrane region" description="Helical" evidence="8">
    <location>
        <begin position="272"/>
        <end position="290"/>
    </location>
</feature>
<accession>A0A2D2AZQ3</accession>
<keyword evidence="5 8" id="KW-0812">Transmembrane</keyword>
<evidence type="ECO:0000313" key="11">
    <source>
        <dbReference type="Proteomes" id="UP000228945"/>
    </source>
</evidence>
<feature type="compositionally biased region" description="Low complexity" evidence="9">
    <location>
        <begin position="1"/>
        <end position="11"/>
    </location>
</feature>
<organism evidence="10 11">
    <name type="scientific">Caulobacter mirabilis</name>
    <dbReference type="NCBI Taxonomy" id="69666"/>
    <lineage>
        <taxon>Bacteria</taxon>
        <taxon>Pseudomonadati</taxon>
        <taxon>Pseudomonadota</taxon>
        <taxon>Alphaproteobacteria</taxon>
        <taxon>Caulobacterales</taxon>
        <taxon>Caulobacteraceae</taxon>
        <taxon>Caulobacter</taxon>
    </lineage>
</organism>
<dbReference type="KEGG" id="cmb:CSW64_14240"/>
<reference evidence="10 11" key="1">
    <citation type="submission" date="2017-10" db="EMBL/GenBank/DDBJ databases">
        <title>Genome sequence of Caulobacter mirabilis FWC38.</title>
        <authorList>
            <person name="Fiebig A."/>
            <person name="Crosson S."/>
        </authorList>
    </citation>
    <scope>NUCLEOTIDE SEQUENCE [LARGE SCALE GENOMIC DNA]</scope>
    <source>
        <strain evidence="10 11">FWC 38</strain>
    </source>
</reference>
<keyword evidence="6 8" id="KW-1133">Transmembrane helix</keyword>
<evidence type="ECO:0000256" key="6">
    <source>
        <dbReference type="ARBA" id="ARBA00022989"/>
    </source>
</evidence>
<keyword evidence="11" id="KW-1185">Reference proteome</keyword>
<feature type="transmembrane region" description="Helical" evidence="8">
    <location>
        <begin position="369"/>
        <end position="386"/>
    </location>
</feature>